<evidence type="ECO:0000256" key="3">
    <source>
        <dbReference type="ARBA" id="ARBA00022692"/>
    </source>
</evidence>
<keyword evidence="3 6" id="KW-0812">Transmembrane</keyword>
<feature type="transmembrane region" description="Helical" evidence="6">
    <location>
        <begin position="247"/>
        <end position="266"/>
    </location>
</feature>
<keyword evidence="4 6" id="KW-1133">Transmembrane helix</keyword>
<keyword evidence="2" id="KW-1003">Cell membrane</keyword>
<evidence type="ECO:0000313" key="8">
    <source>
        <dbReference type="EMBL" id="MBD3147067.1"/>
    </source>
</evidence>
<evidence type="ECO:0000256" key="5">
    <source>
        <dbReference type="ARBA" id="ARBA00023136"/>
    </source>
</evidence>
<accession>A0ABR8L814</accession>
<evidence type="ECO:0000256" key="6">
    <source>
        <dbReference type="SAM" id="Phobius"/>
    </source>
</evidence>
<organism evidence="8 9">
    <name type="scientific">Microbispora bryophytorum subsp. camponoti</name>
    <dbReference type="NCBI Taxonomy" id="1677852"/>
    <lineage>
        <taxon>Bacteria</taxon>
        <taxon>Bacillati</taxon>
        <taxon>Actinomycetota</taxon>
        <taxon>Actinomycetes</taxon>
        <taxon>Streptosporangiales</taxon>
        <taxon>Streptosporangiaceae</taxon>
        <taxon>Microbispora</taxon>
    </lineage>
</organism>
<comment type="caution">
    <text evidence="8">The sequence shown here is derived from an EMBL/GenBank/DDBJ whole genome shotgun (WGS) entry which is preliminary data.</text>
</comment>
<feature type="domain" description="Type II secretion system protein GspF" evidence="7">
    <location>
        <begin position="107"/>
        <end position="231"/>
    </location>
</feature>
<dbReference type="EMBL" id="JACXRZ010000026">
    <property type="protein sequence ID" value="MBD3147067.1"/>
    <property type="molecule type" value="Genomic_DNA"/>
</dbReference>
<dbReference type="Proteomes" id="UP000653231">
    <property type="component" value="Unassembled WGS sequence"/>
</dbReference>
<feature type="transmembrane region" description="Helical" evidence="6">
    <location>
        <begin position="218"/>
        <end position="235"/>
    </location>
</feature>
<dbReference type="InterPro" id="IPR018076">
    <property type="entry name" value="T2SS_GspF_dom"/>
</dbReference>
<evidence type="ECO:0000313" key="9">
    <source>
        <dbReference type="Proteomes" id="UP000653231"/>
    </source>
</evidence>
<evidence type="ECO:0000256" key="1">
    <source>
        <dbReference type="ARBA" id="ARBA00004651"/>
    </source>
</evidence>
<evidence type="ECO:0000259" key="7">
    <source>
        <dbReference type="Pfam" id="PF00482"/>
    </source>
</evidence>
<dbReference type="PANTHER" id="PTHR35007">
    <property type="entry name" value="INTEGRAL MEMBRANE PROTEIN-RELATED"/>
    <property type="match status" value="1"/>
</dbReference>
<dbReference type="RefSeq" id="WP_191054307.1">
    <property type="nucleotide sequence ID" value="NZ_JACXRZ010000026.1"/>
</dbReference>
<evidence type="ECO:0000256" key="4">
    <source>
        <dbReference type="ARBA" id="ARBA00022989"/>
    </source>
</evidence>
<keyword evidence="9" id="KW-1185">Reference proteome</keyword>
<keyword evidence="5 6" id="KW-0472">Membrane</keyword>
<protein>
    <submittedName>
        <fullName evidence="8">Type II secretion system F family protein</fullName>
    </submittedName>
</protein>
<dbReference type="Pfam" id="PF00482">
    <property type="entry name" value="T2SSF"/>
    <property type="match status" value="1"/>
</dbReference>
<feature type="transmembrane region" description="Helical" evidence="6">
    <location>
        <begin position="57"/>
        <end position="85"/>
    </location>
</feature>
<evidence type="ECO:0000256" key="2">
    <source>
        <dbReference type="ARBA" id="ARBA00022475"/>
    </source>
</evidence>
<proteinExistence type="predicted"/>
<comment type="subcellular location">
    <subcellularLocation>
        <location evidence="1">Cell membrane</location>
        <topology evidence="1">Multi-pass membrane protein</topology>
    </subcellularLocation>
</comment>
<name>A0ABR8L814_9ACTN</name>
<gene>
    <name evidence="8" type="ORF">IEQ31_28315</name>
</gene>
<sequence>MTGALLAPLAGGLLAAGIVCLVLAVRGRAPAPPRPDSHLTTLVHAAGDPAVRRQAGAAILLGPAVFLLTGWPVAGLAAIGACFTVPRLTGGRGARSRIARLEGLEQWTRRLSDLLGAASGLEDALARGVEHPPEAIAAEVRDLGRKLAARADTEQALRAFADALDDPVADLIAAALIRAASRRGAGVRQVLTNLAAMVAANVAARREVEAERARHRATVRWIMAFLLGYSGFAALNRDYVAPFGTTAGQVALAIVVACYAFGLWWLHRLGTARPPGRFLTGPLPHRGVR</sequence>
<reference evidence="8 9" key="1">
    <citation type="submission" date="2020-09" db="EMBL/GenBank/DDBJ databases">
        <title>Actinomycete isolated from the Camponotus japonicus Mayr.</title>
        <authorList>
            <person name="Gong X."/>
        </authorList>
    </citation>
    <scope>NUCLEOTIDE SEQUENCE [LARGE SCALE GENOMIC DNA]</scope>
    <source>
        <strain evidence="8 9">2C-HV3</strain>
    </source>
</reference>
<dbReference type="PANTHER" id="PTHR35007:SF3">
    <property type="entry name" value="POSSIBLE CONSERVED ALANINE RICH MEMBRANE PROTEIN"/>
    <property type="match status" value="1"/>
</dbReference>